<name>A0A8H2WUI8_9AGAM</name>
<evidence type="ECO:0000313" key="3">
    <source>
        <dbReference type="Proteomes" id="UP000663843"/>
    </source>
</evidence>
<accession>A0A8H2WUI8</accession>
<dbReference type="AlphaFoldDB" id="A0A8H2WUI8"/>
<feature type="transmembrane region" description="Helical" evidence="1">
    <location>
        <begin position="184"/>
        <end position="202"/>
    </location>
</feature>
<organism evidence="2 3">
    <name type="scientific">Rhizoctonia solani</name>
    <dbReference type="NCBI Taxonomy" id="456999"/>
    <lineage>
        <taxon>Eukaryota</taxon>
        <taxon>Fungi</taxon>
        <taxon>Dikarya</taxon>
        <taxon>Basidiomycota</taxon>
        <taxon>Agaricomycotina</taxon>
        <taxon>Agaricomycetes</taxon>
        <taxon>Cantharellales</taxon>
        <taxon>Ceratobasidiaceae</taxon>
        <taxon>Rhizoctonia</taxon>
    </lineage>
</organism>
<feature type="transmembrane region" description="Helical" evidence="1">
    <location>
        <begin position="84"/>
        <end position="108"/>
    </location>
</feature>
<dbReference type="EMBL" id="CAJMWT010001540">
    <property type="protein sequence ID" value="CAE6408035.1"/>
    <property type="molecule type" value="Genomic_DNA"/>
</dbReference>
<proteinExistence type="predicted"/>
<feature type="transmembrane region" description="Helical" evidence="1">
    <location>
        <begin position="128"/>
        <end position="145"/>
    </location>
</feature>
<evidence type="ECO:0000256" key="1">
    <source>
        <dbReference type="SAM" id="Phobius"/>
    </source>
</evidence>
<evidence type="ECO:0000313" key="2">
    <source>
        <dbReference type="EMBL" id="CAE6408035.1"/>
    </source>
</evidence>
<comment type="caution">
    <text evidence="2">The sequence shown here is derived from an EMBL/GenBank/DDBJ whole genome shotgun (WGS) entry which is preliminary data.</text>
</comment>
<protein>
    <submittedName>
        <fullName evidence="2">Uncharacterized protein</fullName>
    </submittedName>
</protein>
<dbReference type="Proteomes" id="UP000663843">
    <property type="component" value="Unassembled WGS sequence"/>
</dbReference>
<feature type="transmembrane region" description="Helical" evidence="1">
    <location>
        <begin position="46"/>
        <end position="72"/>
    </location>
</feature>
<reference evidence="2" key="1">
    <citation type="submission" date="2021-01" db="EMBL/GenBank/DDBJ databases">
        <authorList>
            <person name="Kaushik A."/>
        </authorList>
    </citation>
    <scope>NUCLEOTIDE SEQUENCE</scope>
    <source>
        <strain evidence="2">AG2-2IIIB</strain>
    </source>
</reference>
<keyword evidence="1" id="KW-0812">Transmembrane</keyword>
<sequence length="275" mass="31188">MAILDITPPTTFWSRDVYTFHYIWVRGYPIPGYDLRITVDLKRTNTYLGCIATQVALNLVSLSISIFLNVFLDISHYSTSIITILIGLPARFAMVCSLCLLVISLWPLVMFRTFVPAKKLWRVNTKDALGGAISPLTGLCALSVLGHRRKKAAYITVVPKWLISTRRYMVQILFRRVSPVETRVYAFARNSFAIVAIGILIFRTVTAIQQAQNEIKTRVLSESCDKATSVHEISILSDRLIYDSRWKSSLPGQLNMSVRTVFIDRWSGEEVYNVS</sequence>
<keyword evidence="1" id="KW-0472">Membrane</keyword>
<keyword evidence="1" id="KW-1133">Transmembrane helix</keyword>
<gene>
    <name evidence="2" type="ORF">RDB_LOCUS41611</name>
</gene>